<sequence length="156" mass="17873">MIGKRGRPMIRRTTSMIGITVDVVNVNDGGREPSDHGTNKLLIVDEFKAHDHHQVHVSSSRYHHRSPSEGLQIDHMAHFLTTCGLCNRRLAPCRDIYMYRGDTAFCSMECREQQMKKDERKEKSKLLILQKKTENHYNHSELPTENSSKSKTIAAA</sequence>
<comment type="subcellular location">
    <subcellularLocation>
        <location evidence="1">Cytoplasm</location>
    </subcellularLocation>
</comment>
<evidence type="ECO:0000313" key="10">
    <source>
        <dbReference type="Proteomes" id="UP001291623"/>
    </source>
</evidence>
<evidence type="ECO:0000256" key="3">
    <source>
        <dbReference type="ARBA" id="ARBA00022490"/>
    </source>
</evidence>
<dbReference type="PANTHER" id="PTHR33059:SF106">
    <property type="entry name" value="FLZ-TYPE DOMAIN-CONTAINING PROTEIN"/>
    <property type="match status" value="1"/>
</dbReference>
<dbReference type="GO" id="GO:0005737">
    <property type="term" value="C:cytoplasm"/>
    <property type="evidence" value="ECO:0007669"/>
    <property type="project" value="UniProtKB-SubCell"/>
</dbReference>
<keyword evidence="4" id="KW-0479">Metal-binding</keyword>
<keyword evidence="10" id="KW-1185">Reference proteome</keyword>
<evidence type="ECO:0000256" key="4">
    <source>
        <dbReference type="ARBA" id="ARBA00022723"/>
    </source>
</evidence>
<name>A0AAE1RLS6_9SOLA</name>
<dbReference type="Pfam" id="PF04570">
    <property type="entry name" value="zf-FLZ"/>
    <property type="match status" value="1"/>
</dbReference>
<evidence type="ECO:0000256" key="1">
    <source>
        <dbReference type="ARBA" id="ARBA00004496"/>
    </source>
</evidence>
<keyword evidence="3" id="KW-0963">Cytoplasm</keyword>
<dbReference type="InterPro" id="IPR007650">
    <property type="entry name" value="Zf-FLZ_dom"/>
</dbReference>
<feature type="zinc finger region" description="FLZ-type" evidence="6">
    <location>
        <begin position="78"/>
        <end position="122"/>
    </location>
</feature>
<evidence type="ECO:0000256" key="7">
    <source>
        <dbReference type="SAM" id="MobiDB-lite"/>
    </source>
</evidence>
<organism evidence="9 10">
    <name type="scientific">Anisodus tanguticus</name>
    <dbReference type="NCBI Taxonomy" id="243964"/>
    <lineage>
        <taxon>Eukaryota</taxon>
        <taxon>Viridiplantae</taxon>
        <taxon>Streptophyta</taxon>
        <taxon>Embryophyta</taxon>
        <taxon>Tracheophyta</taxon>
        <taxon>Spermatophyta</taxon>
        <taxon>Magnoliopsida</taxon>
        <taxon>eudicotyledons</taxon>
        <taxon>Gunneridae</taxon>
        <taxon>Pentapetalae</taxon>
        <taxon>asterids</taxon>
        <taxon>lamiids</taxon>
        <taxon>Solanales</taxon>
        <taxon>Solanaceae</taxon>
        <taxon>Solanoideae</taxon>
        <taxon>Hyoscyameae</taxon>
        <taxon>Anisodus</taxon>
    </lineage>
</organism>
<dbReference type="PROSITE" id="PS51795">
    <property type="entry name" value="ZF_FLZ"/>
    <property type="match status" value="1"/>
</dbReference>
<comment type="caution">
    <text evidence="9">The sequence shown here is derived from an EMBL/GenBank/DDBJ whole genome shotgun (WGS) entry which is preliminary data.</text>
</comment>
<dbReference type="AlphaFoldDB" id="A0AAE1RLS6"/>
<evidence type="ECO:0000256" key="2">
    <source>
        <dbReference type="ARBA" id="ARBA00009374"/>
    </source>
</evidence>
<dbReference type="GO" id="GO:0008270">
    <property type="term" value="F:zinc ion binding"/>
    <property type="evidence" value="ECO:0007669"/>
    <property type="project" value="UniProtKB-KW"/>
</dbReference>
<evidence type="ECO:0000259" key="8">
    <source>
        <dbReference type="PROSITE" id="PS51795"/>
    </source>
</evidence>
<accession>A0AAE1RLS6</accession>
<dbReference type="PANTHER" id="PTHR33059">
    <property type="entry name" value="FCS-LIKE ZINC FINGER 5"/>
    <property type="match status" value="1"/>
</dbReference>
<feature type="region of interest" description="Disordered" evidence="7">
    <location>
        <begin position="132"/>
        <end position="156"/>
    </location>
</feature>
<reference evidence="9" key="1">
    <citation type="submission" date="2023-12" db="EMBL/GenBank/DDBJ databases">
        <title>Genome assembly of Anisodus tanguticus.</title>
        <authorList>
            <person name="Wang Y.-J."/>
        </authorList>
    </citation>
    <scope>NUCLEOTIDE SEQUENCE</scope>
    <source>
        <strain evidence="9">KB-2021</strain>
        <tissue evidence="9">Leaf</tissue>
    </source>
</reference>
<proteinExistence type="inferred from homology"/>
<gene>
    <name evidence="9" type="ORF">RND71_028620</name>
</gene>
<evidence type="ECO:0000313" key="9">
    <source>
        <dbReference type="EMBL" id="KAK4353102.1"/>
    </source>
</evidence>
<keyword evidence="5" id="KW-0862">Zinc</keyword>
<dbReference type="Proteomes" id="UP001291623">
    <property type="component" value="Unassembled WGS sequence"/>
</dbReference>
<feature type="compositionally biased region" description="Polar residues" evidence="7">
    <location>
        <begin position="141"/>
        <end position="156"/>
    </location>
</feature>
<protein>
    <recommendedName>
        <fullName evidence="8">FLZ-type domain-containing protein</fullName>
    </recommendedName>
</protein>
<dbReference type="EMBL" id="JAVYJV010000015">
    <property type="protein sequence ID" value="KAK4353102.1"/>
    <property type="molecule type" value="Genomic_DNA"/>
</dbReference>
<feature type="domain" description="FLZ-type" evidence="8">
    <location>
        <begin position="78"/>
        <end position="122"/>
    </location>
</feature>
<evidence type="ECO:0000256" key="6">
    <source>
        <dbReference type="PROSITE-ProRule" id="PRU01131"/>
    </source>
</evidence>
<evidence type="ECO:0000256" key="5">
    <source>
        <dbReference type="ARBA" id="ARBA00022771"/>
    </source>
</evidence>
<comment type="similarity">
    <text evidence="2">Belongs to the FLZ family.</text>
</comment>
<keyword evidence="5" id="KW-0863">Zinc-finger</keyword>